<dbReference type="Pfam" id="PF03060">
    <property type="entry name" value="NMO"/>
    <property type="match status" value="1"/>
</dbReference>
<evidence type="ECO:0000256" key="5">
    <source>
        <dbReference type="ARBA" id="ARBA00023002"/>
    </source>
</evidence>
<evidence type="ECO:0000256" key="3">
    <source>
        <dbReference type="ARBA" id="ARBA00022630"/>
    </source>
</evidence>
<keyword evidence="6" id="KW-0503">Monooxygenase</keyword>
<dbReference type="EMBL" id="LODT01000001">
    <property type="protein sequence ID" value="KYR03174.1"/>
    <property type="molecule type" value="Genomic_DNA"/>
</dbReference>
<dbReference type="InParanoid" id="A0A152AAE8"/>
<protein>
    <submittedName>
        <fullName evidence="7">Uncharacterized protein</fullName>
    </submittedName>
</protein>
<dbReference type="PANTHER" id="PTHR42747">
    <property type="entry name" value="NITRONATE MONOOXYGENASE-RELATED"/>
    <property type="match status" value="1"/>
</dbReference>
<dbReference type="InterPro" id="IPR013785">
    <property type="entry name" value="Aldolase_TIM"/>
</dbReference>
<sequence length="356" mass="39399">MIRNILNIKYPIIQSPMLGVTSPQMVASSCECGILGSLPLGGMSKEQTRDVIKKTKTLTDKRFAVNLFTNSSDVKYSKEDFEAMKSILTSGIPKEFQNVDIEKYSMETMKFHSYREQIDVILEEGIDIISFTFGRLDKELMGKIKKHNPKSILIGTATCLEEALILESDGVNLIHLQGWEAGGHRGSFIQGDDNTHDAIPQVGLLALVSEVLGSSCKLPLIASGAISDSQAIQSLLSMGCAGVQIGSLFICSNESLAIESYKDQMIQSNDRSTSITRSFSGRYARGIRNEFMNLIDQQKSLNILPYPVQNELTKPMRSLSQKANNHNYTNMWSGQQGYRAKKLPISTIIQSLTTNL</sequence>
<dbReference type="OMA" id="AYPEVHH"/>
<dbReference type="Proteomes" id="UP000076078">
    <property type="component" value="Unassembled WGS sequence"/>
</dbReference>
<dbReference type="GO" id="GO:0018580">
    <property type="term" value="F:nitronate monooxygenase activity"/>
    <property type="evidence" value="ECO:0007669"/>
    <property type="project" value="InterPro"/>
</dbReference>
<evidence type="ECO:0000313" key="7">
    <source>
        <dbReference type="EMBL" id="KYR03174.1"/>
    </source>
</evidence>
<keyword evidence="5" id="KW-0560">Oxidoreductase</keyword>
<name>A0A152AAE8_TIELA</name>
<evidence type="ECO:0000256" key="2">
    <source>
        <dbReference type="ARBA" id="ARBA00009881"/>
    </source>
</evidence>
<dbReference type="PROSITE" id="PS51257">
    <property type="entry name" value="PROKAR_LIPOPROTEIN"/>
    <property type="match status" value="1"/>
</dbReference>
<keyword evidence="4" id="KW-0288">FMN</keyword>
<comment type="similarity">
    <text evidence="2">Belongs to the nitronate monooxygenase family. NMO class I subfamily.</text>
</comment>
<comment type="cofactor">
    <cofactor evidence="1">
        <name>FMN</name>
        <dbReference type="ChEBI" id="CHEBI:58210"/>
    </cofactor>
</comment>
<dbReference type="STRING" id="361077.A0A152AAE8"/>
<dbReference type="AlphaFoldDB" id="A0A152AAE8"/>
<organism evidence="7 8">
    <name type="scientific">Tieghemostelium lacteum</name>
    <name type="common">Slime mold</name>
    <name type="synonym">Dictyostelium lacteum</name>
    <dbReference type="NCBI Taxonomy" id="361077"/>
    <lineage>
        <taxon>Eukaryota</taxon>
        <taxon>Amoebozoa</taxon>
        <taxon>Evosea</taxon>
        <taxon>Eumycetozoa</taxon>
        <taxon>Dictyostelia</taxon>
        <taxon>Dictyosteliales</taxon>
        <taxon>Raperosteliaceae</taxon>
        <taxon>Tieghemostelium</taxon>
    </lineage>
</organism>
<accession>A0A152AAE8</accession>
<dbReference type="SUPFAM" id="SSF51412">
    <property type="entry name" value="Inosine monophosphate dehydrogenase (IMPDH)"/>
    <property type="match status" value="1"/>
</dbReference>
<dbReference type="FunCoup" id="A0A152AAE8">
    <property type="interactions" value="5"/>
</dbReference>
<evidence type="ECO:0000256" key="6">
    <source>
        <dbReference type="ARBA" id="ARBA00023033"/>
    </source>
</evidence>
<comment type="caution">
    <text evidence="7">The sequence shown here is derived from an EMBL/GenBank/DDBJ whole genome shotgun (WGS) entry which is preliminary data.</text>
</comment>
<keyword evidence="3" id="KW-0285">Flavoprotein</keyword>
<dbReference type="Gene3D" id="3.20.20.70">
    <property type="entry name" value="Aldolase class I"/>
    <property type="match status" value="1"/>
</dbReference>
<evidence type="ECO:0000313" key="8">
    <source>
        <dbReference type="Proteomes" id="UP000076078"/>
    </source>
</evidence>
<proteinExistence type="inferred from homology"/>
<keyword evidence="8" id="KW-1185">Reference proteome</keyword>
<evidence type="ECO:0000256" key="1">
    <source>
        <dbReference type="ARBA" id="ARBA00001917"/>
    </source>
</evidence>
<gene>
    <name evidence="7" type="ORF">DLAC_00678</name>
</gene>
<evidence type="ECO:0000256" key="4">
    <source>
        <dbReference type="ARBA" id="ARBA00022643"/>
    </source>
</evidence>
<dbReference type="InterPro" id="IPR004136">
    <property type="entry name" value="NMO"/>
</dbReference>
<reference evidence="7 8" key="1">
    <citation type="submission" date="2015-12" db="EMBL/GenBank/DDBJ databases">
        <title>Dictyostelia acquired genes for synthesis and detection of signals that induce cell-type specialization by lateral gene transfer from prokaryotes.</title>
        <authorList>
            <person name="Gloeckner G."/>
            <person name="Schaap P."/>
        </authorList>
    </citation>
    <scope>NUCLEOTIDE SEQUENCE [LARGE SCALE GENOMIC DNA]</scope>
    <source>
        <strain evidence="7 8">TK</strain>
    </source>
</reference>
<dbReference type="CDD" id="cd04730">
    <property type="entry name" value="NPD_like"/>
    <property type="match status" value="1"/>
</dbReference>
<dbReference type="OrthoDB" id="10265891at2759"/>
<dbReference type="PANTHER" id="PTHR42747:SF3">
    <property type="entry name" value="NITRONATE MONOOXYGENASE-RELATED"/>
    <property type="match status" value="1"/>
</dbReference>